<protein>
    <submittedName>
        <fullName evidence="5">NADPH oxidase activator 1-like protein</fullName>
    </submittedName>
</protein>
<proteinExistence type="evidence at protein level"/>
<dbReference type="Gene3D" id="2.30.30.40">
    <property type="entry name" value="SH3 Domains"/>
    <property type="match status" value="1"/>
</dbReference>
<accession>A0A498LRV2</accession>
<gene>
    <name evidence="5" type="ORF">ROHU_030772</name>
</gene>
<dbReference type="PRINTS" id="PR00499">
    <property type="entry name" value="P67PHOX"/>
</dbReference>
<name>A0A498LRV2_LABRO</name>
<feature type="domain" description="SH3" evidence="4">
    <location>
        <begin position="367"/>
        <end position="426"/>
    </location>
</feature>
<dbReference type="Pfam" id="PF00018">
    <property type="entry name" value="SH3_1"/>
    <property type="match status" value="1"/>
</dbReference>
<dbReference type="SUPFAM" id="SSF54277">
    <property type="entry name" value="CAD &amp; PB1 domains"/>
    <property type="match status" value="1"/>
</dbReference>
<feature type="compositionally biased region" description="Low complexity" evidence="3">
    <location>
        <begin position="251"/>
        <end position="262"/>
    </location>
</feature>
<comment type="caution">
    <text evidence="5">The sequence shown here is derived from an EMBL/GenBank/DDBJ whole genome shotgun (WGS) entry which is preliminary data.</text>
</comment>
<evidence type="ECO:0000256" key="2">
    <source>
        <dbReference type="PROSITE-ProRule" id="PRU00192"/>
    </source>
</evidence>
<evidence type="ECO:0000313" key="5">
    <source>
        <dbReference type="EMBL" id="RXN10413.1"/>
    </source>
</evidence>
<sequence>MLYTELLKLWDEAVRAIDSRDWQGALTKLNQITDHNCRTMFVMASTHIALGQVDLAVKVLYNAAAVHSRLQQWDKAQEILTAASQERGAGKSNLVDTALEAVSRREFLEPLLVPEGEVFRPRKQEIEQLKPRDFLGEAKVITSLIPNDDFGGFDPLRPQKPGYYEPKVEDGQDSRYMIMKSACVAKGAGELTVPAGAKVFLYSDDDKDGLAVVIYDGKELANGIPHPPGLKPPNRPQGPSQRSLELQPSYAGATHTTPPTTGNSTRVPTQQVQTSPQESGSVIVKVHYTYTMALRVPLETSFRDLQDKITEKLGQPATNIRLRHRKDGTRALIPVSSVDRLDSLEGVAESGRAQIWCQNEDPLANRTILYQMVALYDYNAQGPEDLEFSEGDTIDILSEVNDEWLEGHVAGNIGIFPRSFAQQDTDSVSGTSTD</sequence>
<dbReference type="Gene3D" id="3.10.20.90">
    <property type="entry name" value="Phosphatidylinositol 3-kinase Catalytic Subunit, Chain A, domain 1"/>
    <property type="match status" value="1"/>
</dbReference>
<keyword evidence="1 2" id="KW-0728">SH3 domain</keyword>
<dbReference type="SMART" id="SM00326">
    <property type="entry name" value="SH3"/>
    <property type="match status" value="1"/>
</dbReference>
<keyword evidence="6" id="KW-1185">Reference proteome</keyword>
<dbReference type="AlphaFoldDB" id="A0A498LRV2"/>
<evidence type="ECO:0007829" key="7">
    <source>
        <dbReference type="PeptideAtlas" id="A0A498LRV2"/>
    </source>
</evidence>
<dbReference type="EMBL" id="QBIY01013204">
    <property type="protein sequence ID" value="RXN10413.1"/>
    <property type="molecule type" value="Genomic_DNA"/>
</dbReference>
<dbReference type="InterPro" id="IPR011990">
    <property type="entry name" value="TPR-like_helical_dom_sf"/>
</dbReference>
<dbReference type="InterPro" id="IPR051864">
    <property type="entry name" value="NCF2_NOXA1"/>
</dbReference>
<organism evidence="5 6">
    <name type="scientific">Labeo rohita</name>
    <name type="common">Indian major carp</name>
    <name type="synonym">Cyprinus rohita</name>
    <dbReference type="NCBI Taxonomy" id="84645"/>
    <lineage>
        <taxon>Eukaryota</taxon>
        <taxon>Metazoa</taxon>
        <taxon>Chordata</taxon>
        <taxon>Craniata</taxon>
        <taxon>Vertebrata</taxon>
        <taxon>Euteleostomi</taxon>
        <taxon>Actinopterygii</taxon>
        <taxon>Neopterygii</taxon>
        <taxon>Teleostei</taxon>
        <taxon>Ostariophysi</taxon>
        <taxon>Cypriniformes</taxon>
        <taxon>Cyprinidae</taxon>
        <taxon>Labeoninae</taxon>
        <taxon>Labeonini</taxon>
        <taxon>Labeo</taxon>
    </lineage>
</organism>
<evidence type="ECO:0000256" key="1">
    <source>
        <dbReference type="ARBA" id="ARBA00022443"/>
    </source>
</evidence>
<feature type="compositionally biased region" description="Polar residues" evidence="3">
    <location>
        <begin position="237"/>
        <end position="246"/>
    </location>
</feature>
<keyword evidence="7" id="KW-1267">Proteomics identification</keyword>
<feature type="compositionally biased region" description="Polar residues" evidence="3">
    <location>
        <begin position="263"/>
        <end position="278"/>
    </location>
</feature>
<evidence type="ECO:0000313" key="6">
    <source>
        <dbReference type="Proteomes" id="UP000290572"/>
    </source>
</evidence>
<dbReference type="PRINTS" id="PR00452">
    <property type="entry name" value="SH3DOMAIN"/>
</dbReference>
<dbReference type="GO" id="GO:0042554">
    <property type="term" value="P:superoxide anion generation"/>
    <property type="evidence" value="ECO:0007669"/>
    <property type="project" value="TreeGrafter"/>
</dbReference>
<dbReference type="PANTHER" id="PTHR15175:SF4">
    <property type="entry name" value="NADPH OXIDASE ACTIVATOR 1"/>
    <property type="match status" value="1"/>
</dbReference>
<evidence type="ECO:0000259" key="4">
    <source>
        <dbReference type="PROSITE" id="PS50002"/>
    </source>
</evidence>
<dbReference type="InterPro" id="IPR001452">
    <property type="entry name" value="SH3_domain"/>
</dbReference>
<dbReference type="PANTHER" id="PTHR15175">
    <property type="entry name" value="NEUTROPHIL CYTOSOLIC FACTOR 2, NEUTROPHIL NADPH OXIDASE FACTOR 2"/>
    <property type="match status" value="1"/>
</dbReference>
<dbReference type="STRING" id="84645.A0A498LRV2"/>
<dbReference type="SUPFAM" id="SSF50044">
    <property type="entry name" value="SH3-domain"/>
    <property type="match status" value="1"/>
</dbReference>
<dbReference type="Gene3D" id="1.25.40.10">
    <property type="entry name" value="Tetratricopeptide repeat domain"/>
    <property type="match status" value="1"/>
</dbReference>
<dbReference type="Proteomes" id="UP000290572">
    <property type="component" value="Unassembled WGS sequence"/>
</dbReference>
<dbReference type="PROSITE" id="PS50002">
    <property type="entry name" value="SH3"/>
    <property type="match status" value="1"/>
</dbReference>
<reference evidence="5 6" key="1">
    <citation type="submission" date="2018-03" db="EMBL/GenBank/DDBJ databases">
        <title>Draft genome sequence of Rohu Carp (Labeo rohita).</title>
        <authorList>
            <person name="Das P."/>
            <person name="Kushwaha B."/>
            <person name="Joshi C.G."/>
            <person name="Kumar D."/>
            <person name="Nagpure N.S."/>
            <person name="Sahoo L."/>
            <person name="Das S.P."/>
            <person name="Bit A."/>
            <person name="Patnaik S."/>
            <person name="Meher P.K."/>
            <person name="Jayasankar P."/>
            <person name="Koringa P.G."/>
            <person name="Patel N.V."/>
            <person name="Hinsu A.T."/>
            <person name="Kumar R."/>
            <person name="Pandey M."/>
            <person name="Agarwal S."/>
            <person name="Srivastava S."/>
            <person name="Singh M."/>
            <person name="Iquebal M.A."/>
            <person name="Jaiswal S."/>
            <person name="Angadi U.B."/>
            <person name="Kumar N."/>
            <person name="Raza M."/>
            <person name="Shah T.M."/>
            <person name="Rai A."/>
            <person name="Jena J.K."/>
        </authorList>
    </citation>
    <scope>NUCLEOTIDE SEQUENCE [LARGE SCALE GENOMIC DNA]</scope>
    <source>
        <strain evidence="5">DASCIFA01</strain>
        <tissue evidence="5">Testis</tissue>
    </source>
</reference>
<feature type="compositionally biased region" description="Pro residues" evidence="3">
    <location>
        <begin position="225"/>
        <end position="236"/>
    </location>
</feature>
<evidence type="ECO:0000256" key="3">
    <source>
        <dbReference type="SAM" id="MobiDB-lite"/>
    </source>
</evidence>
<feature type="region of interest" description="Disordered" evidence="3">
    <location>
        <begin position="223"/>
        <end position="278"/>
    </location>
</feature>
<dbReference type="InterPro" id="IPR036028">
    <property type="entry name" value="SH3-like_dom_sf"/>
</dbReference>
<dbReference type="GO" id="GO:0016176">
    <property type="term" value="F:superoxide-generating NADPH oxidase activator activity"/>
    <property type="evidence" value="ECO:0007669"/>
    <property type="project" value="TreeGrafter"/>
</dbReference>